<sequence length="68" mass="7931">MSTQIQALWAIKVDYSTAMQAGKMPQTIIIVPNFMKRFWVEIGTGGHSYEFWARCWRGDRGTWCFGRL</sequence>
<protein>
    <submittedName>
        <fullName evidence="2">Uncharacterized protein</fullName>
    </submittedName>
</protein>
<gene>
    <name evidence="1" type="ORF">FIBSPDRAFT_857803</name>
    <name evidence="2" type="ORF">FIBSPDRAFT_857810</name>
</gene>
<organism evidence="2 3">
    <name type="scientific">Athelia psychrophila</name>
    <dbReference type="NCBI Taxonomy" id="1759441"/>
    <lineage>
        <taxon>Eukaryota</taxon>
        <taxon>Fungi</taxon>
        <taxon>Dikarya</taxon>
        <taxon>Basidiomycota</taxon>
        <taxon>Agaricomycotina</taxon>
        <taxon>Agaricomycetes</taxon>
        <taxon>Agaricomycetidae</taxon>
        <taxon>Atheliales</taxon>
        <taxon>Atheliaceae</taxon>
        <taxon>Athelia</taxon>
    </lineage>
</organism>
<evidence type="ECO:0000313" key="1">
    <source>
        <dbReference type="EMBL" id="KZP24012.1"/>
    </source>
</evidence>
<proteinExistence type="predicted"/>
<dbReference type="EMBL" id="KV417529">
    <property type="protein sequence ID" value="KZP24019.1"/>
    <property type="molecule type" value="Genomic_DNA"/>
</dbReference>
<dbReference type="AlphaFoldDB" id="A0A166MHY4"/>
<evidence type="ECO:0000313" key="3">
    <source>
        <dbReference type="Proteomes" id="UP000076532"/>
    </source>
</evidence>
<reference evidence="2 3" key="1">
    <citation type="journal article" date="2016" name="Mol. Biol. Evol.">
        <title>Comparative Genomics of Early-Diverging Mushroom-Forming Fungi Provides Insights into the Origins of Lignocellulose Decay Capabilities.</title>
        <authorList>
            <person name="Nagy L.G."/>
            <person name="Riley R."/>
            <person name="Tritt A."/>
            <person name="Adam C."/>
            <person name="Daum C."/>
            <person name="Floudas D."/>
            <person name="Sun H."/>
            <person name="Yadav J.S."/>
            <person name="Pangilinan J."/>
            <person name="Larsson K.H."/>
            <person name="Matsuura K."/>
            <person name="Barry K."/>
            <person name="Labutti K."/>
            <person name="Kuo R."/>
            <person name="Ohm R.A."/>
            <person name="Bhattacharya S.S."/>
            <person name="Shirouzu T."/>
            <person name="Yoshinaga Y."/>
            <person name="Martin F.M."/>
            <person name="Grigoriev I.V."/>
            <person name="Hibbett D.S."/>
        </authorList>
    </citation>
    <scope>NUCLEOTIDE SEQUENCE [LARGE SCALE GENOMIC DNA]</scope>
    <source>
        <strain evidence="2 3">CBS 109695</strain>
    </source>
</reference>
<feature type="non-terminal residue" evidence="2">
    <location>
        <position position="68"/>
    </location>
</feature>
<name>A0A166MHY4_9AGAM</name>
<evidence type="ECO:0000313" key="2">
    <source>
        <dbReference type="EMBL" id="KZP24019.1"/>
    </source>
</evidence>
<dbReference type="EMBL" id="KV417529">
    <property type="protein sequence ID" value="KZP24012.1"/>
    <property type="molecule type" value="Genomic_DNA"/>
</dbReference>
<dbReference type="Proteomes" id="UP000076532">
    <property type="component" value="Unassembled WGS sequence"/>
</dbReference>
<keyword evidence="3" id="KW-1185">Reference proteome</keyword>
<accession>A0A166MHY4</accession>